<evidence type="ECO:0000313" key="3">
    <source>
        <dbReference type="EMBL" id="MRX73838.1"/>
    </source>
</evidence>
<gene>
    <name evidence="3" type="ORF">GJU40_16975</name>
</gene>
<proteinExistence type="predicted"/>
<feature type="signal peptide" evidence="1">
    <location>
        <begin position="1"/>
        <end position="19"/>
    </location>
</feature>
<evidence type="ECO:0000259" key="2">
    <source>
        <dbReference type="Pfam" id="PF20251"/>
    </source>
</evidence>
<feature type="chain" id="PRO_5039020483" evidence="1">
    <location>
        <begin position="20"/>
        <end position="163"/>
    </location>
</feature>
<reference evidence="3 4" key="1">
    <citation type="submission" date="2019-11" db="EMBL/GenBank/DDBJ databases">
        <title>Bacillus lacus genome.</title>
        <authorList>
            <person name="Allen C.J."/>
            <person name="Newman J.D."/>
        </authorList>
    </citation>
    <scope>NUCLEOTIDE SEQUENCE [LARGE SCALE GENOMIC DNA]</scope>
    <source>
        <strain evidence="3 4">KCTC 33946</strain>
    </source>
</reference>
<dbReference type="Proteomes" id="UP000448867">
    <property type="component" value="Unassembled WGS sequence"/>
</dbReference>
<organism evidence="3 4">
    <name type="scientific">Metabacillus lacus</name>
    <dbReference type="NCBI Taxonomy" id="1983721"/>
    <lineage>
        <taxon>Bacteria</taxon>
        <taxon>Bacillati</taxon>
        <taxon>Bacillota</taxon>
        <taxon>Bacilli</taxon>
        <taxon>Bacillales</taxon>
        <taxon>Bacillaceae</taxon>
        <taxon>Metabacillus</taxon>
    </lineage>
</organism>
<sequence>MKRYICLLFCMVIGSTLLSGCQSDNFNQSIKTTDWKPTIYATVNNLDGVTMIAKEGTVSSTGMTVIFENNSDKQCIYGEYFSLEKKIEGKWYQVPVVLDANYGFNDIGYELASSDVSEWDVDWSWLYGNLENGEYRIVKDMLDFRKAGDFDKYHLTAEFTVDS</sequence>
<evidence type="ECO:0000256" key="1">
    <source>
        <dbReference type="SAM" id="SignalP"/>
    </source>
</evidence>
<dbReference type="OrthoDB" id="9779098at2"/>
<dbReference type="PROSITE" id="PS51257">
    <property type="entry name" value="PROKAR_LIPOPROTEIN"/>
    <property type="match status" value="1"/>
</dbReference>
<comment type="caution">
    <text evidence="3">The sequence shown here is derived from an EMBL/GenBank/DDBJ whole genome shotgun (WGS) entry which is preliminary data.</text>
</comment>
<feature type="domain" description="Bacterial Ig-like" evidence="2">
    <location>
        <begin position="47"/>
        <end position="160"/>
    </location>
</feature>
<protein>
    <submittedName>
        <fullName evidence="3">DUF3869 domain-containing protein</fullName>
    </submittedName>
</protein>
<dbReference type="EMBL" id="WKKI01000047">
    <property type="protein sequence ID" value="MRX73838.1"/>
    <property type="molecule type" value="Genomic_DNA"/>
</dbReference>
<accession>A0A7X2M096</accession>
<evidence type="ECO:0000313" key="4">
    <source>
        <dbReference type="Proteomes" id="UP000448867"/>
    </source>
</evidence>
<keyword evidence="1" id="KW-0732">Signal</keyword>
<dbReference type="Pfam" id="PF20251">
    <property type="entry name" value="Big_14"/>
    <property type="match status" value="1"/>
</dbReference>
<keyword evidence="4" id="KW-1185">Reference proteome</keyword>
<name>A0A7X2M096_9BACI</name>
<dbReference type="RefSeq" id="WP_154309298.1">
    <property type="nucleotide sequence ID" value="NZ_WKKI01000047.1"/>
</dbReference>
<dbReference type="InterPro" id="IPR046878">
    <property type="entry name" value="Big_14"/>
</dbReference>
<dbReference type="AlphaFoldDB" id="A0A7X2M096"/>